<accession>A0A517VPJ3</accession>
<evidence type="ECO:0000313" key="2">
    <source>
        <dbReference type="EMBL" id="QDT94932.1"/>
    </source>
</evidence>
<dbReference type="AlphaFoldDB" id="A0A517VPJ3"/>
<dbReference type="KEGG" id="gaw:V144x_03660"/>
<dbReference type="Proteomes" id="UP000318704">
    <property type="component" value="Chromosome"/>
</dbReference>
<keyword evidence="1" id="KW-0732">Signal</keyword>
<feature type="chain" id="PRO_5021918657" evidence="1">
    <location>
        <begin position="24"/>
        <end position="136"/>
    </location>
</feature>
<name>A0A517VPJ3_9PLAN</name>
<evidence type="ECO:0000313" key="3">
    <source>
        <dbReference type="Proteomes" id="UP000318704"/>
    </source>
</evidence>
<reference evidence="2 3" key="1">
    <citation type="submission" date="2019-03" db="EMBL/GenBank/DDBJ databases">
        <title>Deep-cultivation of Planctomycetes and their phenomic and genomic characterization uncovers novel biology.</title>
        <authorList>
            <person name="Wiegand S."/>
            <person name="Jogler M."/>
            <person name="Boedeker C."/>
            <person name="Pinto D."/>
            <person name="Vollmers J."/>
            <person name="Rivas-Marin E."/>
            <person name="Kohn T."/>
            <person name="Peeters S.H."/>
            <person name="Heuer A."/>
            <person name="Rast P."/>
            <person name="Oberbeckmann S."/>
            <person name="Bunk B."/>
            <person name="Jeske O."/>
            <person name="Meyerdierks A."/>
            <person name="Storesund J.E."/>
            <person name="Kallscheuer N."/>
            <person name="Luecker S."/>
            <person name="Lage O.M."/>
            <person name="Pohl T."/>
            <person name="Merkel B.J."/>
            <person name="Hornburger P."/>
            <person name="Mueller R.-W."/>
            <person name="Bruemmer F."/>
            <person name="Labrenz M."/>
            <person name="Spormann A.M."/>
            <person name="Op den Camp H."/>
            <person name="Overmann J."/>
            <person name="Amann R."/>
            <person name="Jetten M.S.M."/>
            <person name="Mascher T."/>
            <person name="Medema M.H."/>
            <person name="Devos D.P."/>
            <person name="Kaster A.-K."/>
            <person name="Ovreas L."/>
            <person name="Rohde M."/>
            <person name="Galperin M.Y."/>
            <person name="Jogler C."/>
        </authorList>
    </citation>
    <scope>NUCLEOTIDE SEQUENCE [LARGE SCALE GENOMIC DNA]</scope>
    <source>
        <strain evidence="2 3">V144</strain>
    </source>
</reference>
<sequence precursor="true">MKNFTIMFTALATITFVSNTSFAATPYYQPNQSQARHYNSSSYRNWNDYDSYRSRDYLNRYRNFSNYDYLSNRSNSRSNYFRCGTAPSYFPSYYRTNYGSFPHNGNRFDNRFDYGHRYNQYQRDYNYGRYDWRVGR</sequence>
<gene>
    <name evidence="2" type="ORF">V144x_03660</name>
</gene>
<dbReference type="EMBL" id="CP037920">
    <property type="protein sequence ID" value="QDT94932.1"/>
    <property type="molecule type" value="Genomic_DNA"/>
</dbReference>
<proteinExistence type="predicted"/>
<feature type="signal peptide" evidence="1">
    <location>
        <begin position="1"/>
        <end position="23"/>
    </location>
</feature>
<dbReference type="RefSeq" id="WP_232102683.1">
    <property type="nucleotide sequence ID" value="NZ_CP037920.1"/>
</dbReference>
<evidence type="ECO:0000256" key="1">
    <source>
        <dbReference type="SAM" id="SignalP"/>
    </source>
</evidence>
<organism evidence="2 3">
    <name type="scientific">Gimesia aquarii</name>
    <dbReference type="NCBI Taxonomy" id="2527964"/>
    <lineage>
        <taxon>Bacteria</taxon>
        <taxon>Pseudomonadati</taxon>
        <taxon>Planctomycetota</taxon>
        <taxon>Planctomycetia</taxon>
        <taxon>Planctomycetales</taxon>
        <taxon>Planctomycetaceae</taxon>
        <taxon>Gimesia</taxon>
    </lineage>
</organism>
<protein>
    <submittedName>
        <fullName evidence="2">Uncharacterized protein</fullName>
    </submittedName>
</protein>